<organism evidence="1 2">
    <name type="scientific">Pseudomonas phage Psa21</name>
    <dbReference type="NCBI Taxonomy" id="2530023"/>
    <lineage>
        <taxon>Viruses</taxon>
        <taxon>Duplodnaviria</taxon>
        <taxon>Heunggongvirae</taxon>
        <taxon>Uroviricota</taxon>
        <taxon>Caudoviricetes</taxon>
        <taxon>Chimalliviridae</taxon>
        <taxon>Tepukevirus</taxon>
        <taxon>Tepukevirus Psa21</taxon>
    </lineage>
</organism>
<proteinExistence type="predicted"/>
<protein>
    <submittedName>
        <fullName evidence="1">Uncharacterized protein</fullName>
    </submittedName>
</protein>
<gene>
    <name evidence="1" type="ORF">PSA21_132</name>
</gene>
<evidence type="ECO:0000313" key="1">
    <source>
        <dbReference type="EMBL" id="QBJ02659.1"/>
    </source>
</evidence>
<accession>A0A481W4D7</accession>
<keyword evidence="2" id="KW-1185">Reference proteome</keyword>
<evidence type="ECO:0000313" key="2">
    <source>
        <dbReference type="Proteomes" id="UP000294134"/>
    </source>
</evidence>
<name>A0A481W4D7_9CAUD</name>
<dbReference type="Proteomes" id="UP000294134">
    <property type="component" value="Segment"/>
</dbReference>
<sequence>MGTFGKIIVLAIVMGAVEQVVLSISDSYRPNPKKDEKGQK</sequence>
<reference evidence="1 2" key="1">
    <citation type="submission" date="2019-02" db="EMBL/GenBank/DDBJ databases">
        <authorList>
            <person name="Frampton R.A."/>
            <person name="Wojtus J.K."/>
            <person name="Fineran P.C."/>
            <person name="Hendrickson H.L."/>
        </authorList>
    </citation>
    <scope>NUCLEOTIDE SEQUENCE [LARGE SCALE GENOMIC DNA]</scope>
</reference>
<dbReference type="EMBL" id="MK552327">
    <property type="protein sequence ID" value="QBJ02659.1"/>
    <property type="molecule type" value="Genomic_DNA"/>
</dbReference>